<dbReference type="EMBL" id="JAZHOV010000001">
    <property type="protein sequence ID" value="MEF2253675.1"/>
    <property type="molecule type" value="Genomic_DNA"/>
</dbReference>
<keyword evidence="2 3" id="KW-0067">ATP-binding</keyword>
<gene>
    <name evidence="6" type="ORF">V2V91_00820</name>
</gene>
<dbReference type="PROSITE" id="PS50901">
    <property type="entry name" value="FTSK"/>
    <property type="match status" value="1"/>
</dbReference>
<dbReference type="InterPro" id="IPR027417">
    <property type="entry name" value="P-loop_NTPase"/>
</dbReference>
<evidence type="ECO:0000259" key="5">
    <source>
        <dbReference type="PROSITE" id="PS50901"/>
    </source>
</evidence>
<accession>A0ABU7V308</accession>
<organism evidence="6 7">
    <name type="scientific">Microbacterium schleiferi</name>
    <dbReference type="NCBI Taxonomy" id="69362"/>
    <lineage>
        <taxon>Bacteria</taxon>
        <taxon>Bacillati</taxon>
        <taxon>Actinomycetota</taxon>
        <taxon>Actinomycetes</taxon>
        <taxon>Micrococcales</taxon>
        <taxon>Microbacteriaceae</taxon>
        <taxon>Microbacterium</taxon>
    </lineage>
</organism>
<keyword evidence="7" id="KW-1185">Reference proteome</keyword>
<dbReference type="SUPFAM" id="SSF52540">
    <property type="entry name" value="P-loop containing nucleoside triphosphate hydrolases"/>
    <property type="match status" value="1"/>
</dbReference>
<evidence type="ECO:0000313" key="7">
    <source>
        <dbReference type="Proteomes" id="UP001351900"/>
    </source>
</evidence>
<evidence type="ECO:0000313" key="6">
    <source>
        <dbReference type="EMBL" id="MEF2253675.1"/>
    </source>
</evidence>
<evidence type="ECO:0000256" key="4">
    <source>
        <dbReference type="SAM" id="MobiDB-lite"/>
    </source>
</evidence>
<reference evidence="6 7" key="1">
    <citation type="submission" date="2024-01" db="EMBL/GenBank/DDBJ databases">
        <title>the genome sequence of strain Microbacterium schleiferi NBRC 15075.</title>
        <authorList>
            <person name="Ding Y."/>
            <person name="Zhang G."/>
        </authorList>
    </citation>
    <scope>NUCLEOTIDE SEQUENCE [LARGE SCALE GENOMIC DNA]</scope>
    <source>
        <strain evidence="6 7">NBRC 15075</strain>
    </source>
</reference>
<evidence type="ECO:0000256" key="1">
    <source>
        <dbReference type="ARBA" id="ARBA00022741"/>
    </source>
</evidence>
<dbReference type="PANTHER" id="PTHR22683">
    <property type="entry name" value="SPORULATION PROTEIN RELATED"/>
    <property type="match status" value="1"/>
</dbReference>
<feature type="binding site" evidence="3">
    <location>
        <begin position="376"/>
        <end position="383"/>
    </location>
    <ligand>
        <name>ATP</name>
        <dbReference type="ChEBI" id="CHEBI:30616"/>
    </ligand>
</feature>
<dbReference type="SMART" id="SM00382">
    <property type="entry name" value="AAA"/>
    <property type="match status" value="2"/>
</dbReference>
<dbReference type="Pfam" id="PF01580">
    <property type="entry name" value="FtsK_SpoIIIE"/>
    <property type="match status" value="1"/>
</dbReference>
<evidence type="ECO:0000256" key="3">
    <source>
        <dbReference type="PROSITE-ProRule" id="PRU00289"/>
    </source>
</evidence>
<proteinExistence type="predicted"/>
<comment type="caution">
    <text evidence="6">The sequence shown here is derived from an EMBL/GenBank/DDBJ whole genome shotgun (WGS) entry which is preliminary data.</text>
</comment>
<evidence type="ECO:0000256" key="2">
    <source>
        <dbReference type="ARBA" id="ARBA00022840"/>
    </source>
</evidence>
<dbReference type="InterPro" id="IPR002543">
    <property type="entry name" value="FtsK_dom"/>
</dbReference>
<dbReference type="InterPro" id="IPR050206">
    <property type="entry name" value="FtsK/SpoIIIE/SftA"/>
</dbReference>
<dbReference type="PANTHER" id="PTHR22683:SF1">
    <property type="entry name" value="TYPE VII SECRETION SYSTEM PROTEIN ESSC"/>
    <property type="match status" value="1"/>
</dbReference>
<keyword evidence="1 3" id="KW-0547">Nucleotide-binding</keyword>
<feature type="region of interest" description="Disordered" evidence="4">
    <location>
        <begin position="1"/>
        <end position="25"/>
    </location>
</feature>
<dbReference type="InterPro" id="IPR003593">
    <property type="entry name" value="AAA+_ATPase"/>
</dbReference>
<dbReference type="CDD" id="cd01127">
    <property type="entry name" value="TrwB_TraG_TraD_VirD4"/>
    <property type="match status" value="1"/>
</dbReference>
<protein>
    <submittedName>
        <fullName evidence="6">FtsK/SpoIIIE domain-containing protein</fullName>
    </submittedName>
</protein>
<dbReference type="RefSeq" id="WP_331790430.1">
    <property type="nucleotide sequence ID" value="NZ_BAAAUO010000003.1"/>
</dbReference>
<sequence length="934" mass="98379">MRSSSGTAHRRSSVKDSRGPARGTTGLPVLAMTVPVLGAVALWVVTGSVLSLWFAALAPLMAVAGFGDRVWAARRARRRDDAVAQADSAALSAALEEELTHRRDRAWRASPDIRRLLEEPAELWREVPGRQEHLVLGSGDVATELPAAQLTGLGAEGSAPKSMTRVLGAGRPTMRDAPIVVPLRGSLGVDGPEPLVAGVVRAMIVQLCLVHPPGRLEIVGDLPESFAWVEELPHRVTPGQHRVALGFSSGWEGAAGAADATILVGSGRGAAVRMLVGQTSTGAAHAALETAETTLEVVPQVLSEFQASLLARSLRGRIAPTAPDDSPLALGDLLDPRRAPAPGAGSRTLAGAIGTSGARPFCLDLVSDGPHALVVGTTGSGKSELLRTWVVSLAAHYTPEDVVFVLADFKGGTAFSSLRSLPHVTGVLTDLDAAAATRGLESLRAEVRRREGVLAAVGIRDIAEGATGLPRLVVVVDEFATLLSSHGELAHLFIDLTARGRALGIHVILGTQRATGVFREALLANCLLRVVLRAADAADCRLMLGDDTAQRRPAGAHSAGTAHVRRAGDERAVRIRVAVADDEFVSELAASAQGARVPAPWLEPLPADARLPRCEGNDDMLLIGIADEPHLQRQEPIGLARSDRGLCVIGAAGSGVTTALHTIAAQIDRVDAWIDAGDLEAAWDDLNRVAVSRDGAVVVDEADALLAALPPDYAHAAAGLLETIARSSGQERQFLLGLERLTAPLARIADLMSRRLLLRHTQRTDYLAAGGMASHHDPTAPPGRGRLSGTLVQVYRAQASPRSGAASHPSLWLPPAGLTSWVTRATPGAERTHEQWLAHGVEIMSPDDVLGAGVPSMIEPGCSRVVRAEPEQWQRFWAALTTLRAQGPLLIDPSCSGEYRILTGRRDLPPLCLPGAPRGWLLEPGCDVSRVRLG</sequence>
<feature type="domain" description="FtsK" evidence="5">
    <location>
        <begin position="358"/>
        <end position="541"/>
    </location>
</feature>
<dbReference type="Gene3D" id="3.40.50.300">
    <property type="entry name" value="P-loop containing nucleotide triphosphate hydrolases"/>
    <property type="match status" value="2"/>
</dbReference>
<name>A0ABU7V308_9MICO</name>
<dbReference type="Proteomes" id="UP001351900">
    <property type="component" value="Unassembled WGS sequence"/>
</dbReference>